<dbReference type="SUPFAM" id="SSF50475">
    <property type="entry name" value="FMN-binding split barrel"/>
    <property type="match status" value="1"/>
</dbReference>
<comment type="similarity">
    <text evidence="4">Belongs to the flavoredoxin family.</text>
</comment>
<proteinExistence type="inferred from homology"/>
<dbReference type="EMBL" id="SMAI01000014">
    <property type="protein sequence ID" value="TCT02197.1"/>
    <property type="molecule type" value="Genomic_DNA"/>
</dbReference>
<dbReference type="GO" id="GO:0010181">
    <property type="term" value="F:FMN binding"/>
    <property type="evidence" value="ECO:0007669"/>
    <property type="project" value="InterPro"/>
</dbReference>
<evidence type="ECO:0000313" key="6">
    <source>
        <dbReference type="EMBL" id="TCT02197.1"/>
    </source>
</evidence>
<evidence type="ECO:0000256" key="4">
    <source>
        <dbReference type="ARBA" id="ARBA00038054"/>
    </source>
</evidence>
<protein>
    <submittedName>
        <fullName evidence="6">Flavin reductase like protein</fullName>
    </submittedName>
</protein>
<dbReference type="Proteomes" id="UP000294664">
    <property type="component" value="Unassembled WGS sequence"/>
</dbReference>
<evidence type="ECO:0000256" key="3">
    <source>
        <dbReference type="ARBA" id="ARBA00022643"/>
    </source>
</evidence>
<feature type="domain" description="Flavin reductase like" evidence="5">
    <location>
        <begin position="7"/>
        <end position="109"/>
    </location>
</feature>
<keyword evidence="2" id="KW-0285">Flavoprotein</keyword>
<name>A0A4R3LUW8_9HYPH</name>
<evidence type="ECO:0000256" key="2">
    <source>
        <dbReference type="ARBA" id="ARBA00022630"/>
    </source>
</evidence>
<keyword evidence="3" id="KW-0288">FMN</keyword>
<evidence type="ECO:0000313" key="7">
    <source>
        <dbReference type="Proteomes" id="UP000294664"/>
    </source>
</evidence>
<accession>A0A4R3LUW8</accession>
<dbReference type="PANTHER" id="PTHR33798">
    <property type="entry name" value="FLAVOPROTEIN OXYGENASE"/>
    <property type="match status" value="1"/>
</dbReference>
<comment type="cofactor">
    <cofactor evidence="1">
        <name>FMN</name>
        <dbReference type="ChEBI" id="CHEBI:58210"/>
    </cofactor>
</comment>
<gene>
    <name evidence="6" type="ORF">EDC64_11457</name>
</gene>
<dbReference type="InterPro" id="IPR012349">
    <property type="entry name" value="Split_barrel_FMN-bd"/>
</dbReference>
<dbReference type="GO" id="GO:0016646">
    <property type="term" value="F:oxidoreductase activity, acting on the CH-NH group of donors, NAD or NADP as acceptor"/>
    <property type="evidence" value="ECO:0007669"/>
    <property type="project" value="UniProtKB-ARBA"/>
</dbReference>
<comment type="caution">
    <text evidence="6">The sequence shown here is derived from an EMBL/GenBank/DDBJ whole genome shotgun (WGS) entry which is preliminary data.</text>
</comment>
<organism evidence="6 7">
    <name type="scientific">Aquabacter spiritensis</name>
    <dbReference type="NCBI Taxonomy" id="933073"/>
    <lineage>
        <taxon>Bacteria</taxon>
        <taxon>Pseudomonadati</taxon>
        <taxon>Pseudomonadota</taxon>
        <taxon>Alphaproteobacteria</taxon>
        <taxon>Hyphomicrobiales</taxon>
        <taxon>Xanthobacteraceae</taxon>
        <taxon>Aquabacter</taxon>
    </lineage>
</organism>
<sequence>MIGVNCGLRDGSRKDTARNIAETGEFVVNIVDDGFLEKVHVSAADYSADVSELEVLNLDCAPSDSLAVPRILSCPINLECTLDRIIPFGRAGSEFFVGEVKLFHIRDGLLADGKVDSELLRPLGRLAGPVYGKLGEVIRMK</sequence>
<dbReference type="Pfam" id="PF01613">
    <property type="entry name" value="Flavin_Reduct"/>
    <property type="match status" value="1"/>
</dbReference>
<keyword evidence="7" id="KW-1185">Reference proteome</keyword>
<dbReference type="Gene3D" id="2.30.110.10">
    <property type="entry name" value="Electron Transport, Fmn-binding Protein, Chain A"/>
    <property type="match status" value="1"/>
</dbReference>
<dbReference type="PANTHER" id="PTHR33798:SF5">
    <property type="entry name" value="FLAVIN REDUCTASE LIKE DOMAIN-CONTAINING PROTEIN"/>
    <property type="match status" value="1"/>
</dbReference>
<evidence type="ECO:0000256" key="1">
    <source>
        <dbReference type="ARBA" id="ARBA00001917"/>
    </source>
</evidence>
<dbReference type="InterPro" id="IPR002563">
    <property type="entry name" value="Flavin_Rdtase-like_dom"/>
</dbReference>
<reference evidence="6 7" key="1">
    <citation type="submission" date="2019-03" db="EMBL/GenBank/DDBJ databases">
        <title>Genomic Encyclopedia of Type Strains, Phase IV (KMG-IV): sequencing the most valuable type-strain genomes for metagenomic binning, comparative biology and taxonomic classification.</title>
        <authorList>
            <person name="Goeker M."/>
        </authorList>
    </citation>
    <scope>NUCLEOTIDE SEQUENCE [LARGE SCALE GENOMIC DNA]</scope>
    <source>
        <strain evidence="6 7">DSM 9035</strain>
    </source>
</reference>
<dbReference type="AlphaFoldDB" id="A0A4R3LUW8"/>
<evidence type="ECO:0000259" key="5">
    <source>
        <dbReference type="Pfam" id="PF01613"/>
    </source>
</evidence>